<dbReference type="RefSeq" id="WP_094291600.1">
    <property type="nucleotide sequence ID" value="NZ_NOIG01000013.1"/>
</dbReference>
<gene>
    <name evidence="2" type="ORF">CBY09_21430</name>
</gene>
<dbReference type="CDD" id="cd00371">
    <property type="entry name" value="HMA"/>
    <property type="match status" value="1"/>
</dbReference>
<name>A0A235EGG7_9BURK</name>
<dbReference type="InterPro" id="IPR036163">
    <property type="entry name" value="HMA_dom_sf"/>
</dbReference>
<keyword evidence="3" id="KW-1185">Reference proteome</keyword>
<comment type="caution">
    <text evidence="2">The sequence shown here is derived from an EMBL/GenBank/DDBJ whole genome shotgun (WGS) entry which is preliminary data.</text>
</comment>
<dbReference type="EMBL" id="NOIG01000013">
    <property type="protein sequence ID" value="OYD48111.1"/>
    <property type="molecule type" value="Genomic_DNA"/>
</dbReference>
<evidence type="ECO:0000313" key="3">
    <source>
        <dbReference type="Proteomes" id="UP000215441"/>
    </source>
</evidence>
<feature type="domain" description="HMA" evidence="1">
    <location>
        <begin position="1"/>
        <end position="68"/>
    </location>
</feature>
<dbReference type="Proteomes" id="UP000215441">
    <property type="component" value="Unassembled WGS sequence"/>
</dbReference>
<proteinExistence type="predicted"/>
<reference evidence="2 3" key="1">
    <citation type="submission" date="2017-07" db="EMBL/GenBank/DDBJ databases">
        <title>Acidovorax KNDSW TSA 6 genome sequence and assembly.</title>
        <authorList>
            <person name="Mayilraj S."/>
        </authorList>
    </citation>
    <scope>NUCLEOTIDE SEQUENCE [LARGE SCALE GENOMIC DNA]</scope>
    <source>
        <strain evidence="2 3">KNDSW-TSA6</strain>
    </source>
</reference>
<evidence type="ECO:0000259" key="1">
    <source>
        <dbReference type="PROSITE" id="PS50846"/>
    </source>
</evidence>
<dbReference type="Gene3D" id="3.30.70.100">
    <property type="match status" value="1"/>
</dbReference>
<organism evidence="2 3">
    <name type="scientific">Acidovorax kalamii</name>
    <dbReference type="NCBI Taxonomy" id="2004485"/>
    <lineage>
        <taxon>Bacteria</taxon>
        <taxon>Pseudomonadati</taxon>
        <taxon>Pseudomonadota</taxon>
        <taxon>Betaproteobacteria</taxon>
        <taxon>Burkholderiales</taxon>
        <taxon>Comamonadaceae</taxon>
        <taxon>Acidovorax</taxon>
    </lineage>
</organism>
<accession>A0A235EGG7</accession>
<dbReference type="GO" id="GO:0046872">
    <property type="term" value="F:metal ion binding"/>
    <property type="evidence" value="ECO:0007669"/>
    <property type="project" value="InterPro"/>
</dbReference>
<dbReference type="InterPro" id="IPR006121">
    <property type="entry name" value="HMA_dom"/>
</dbReference>
<protein>
    <recommendedName>
        <fullName evidence="1">HMA domain-containing protein</fullName>
    </recommendedName>
</protein>
<dbReference type="SUPFAM" id="SSF55008">
    <property type="entry name" value="HMA, heavy metal-associated domain"/>
    <property type="match status" value="1"/>
</dbReference>
<evidence type="ECO:0000313" key="2">
    <source>
        <dbReference type="EMBL" id="OYD48111.1"/>
    </source>
</evidence>
<sequence>MVHFNVPDMTCGGCAQRIRRAIAQAQMPAGVEVEIDVAARQVRVHGQAEDGTVELVRSALERAGYKADAVVGTSSRRTTGGGCCASRSTTSVDVNQGAANRTSSCCS</sequence>
<dbReference type="PROSITE" id="PS50846">
    <property type="entry name" value="HMA_2"/>
    <property type="match status" value="1"/>
</dbReference>
<dbReference type="AlphaFoldDB" id="A0A235EGG7"/>
<dbReference type="OrthoDB" id="9813965at2"/>
<dbReference type="Pfam" id="PF00403">
    <property type="entry name" value="HMA"/>
    <property type="match status" value="1"/>
</dbReference>